<dbReference type="InterPro" id="IPR003280">
    <property type="entry name" value="2pore_dom_K_chnl"/>
</dbReference>
<keyword evidence="6 10" id="KW-0472">Membrane</keyword>
<organism evidence="12 13">
    <name type="scientific">Macrophomina phaseolina</name>
    <dbReference type="NCBI Taxonomy" id="35725"/>
    <lineage>
        <taxon>Eukaryota</taxon>
        <taxon>Fungi</taxon>
        <taxon>Dikarya</taxon>
        <taxon>Ascomycota</taxon>
        <taxon>Pezizomycotina</taxon>
        <taxon>Dothideomycetes</taxon>
        <taxon>Dothideomycetes incertae sedis</taxon>
        <taxon>Botryosphaeriales</taxon>
        <taxon>Botryosphaeriaceae</taxon>
        <taxon>Macrophomina</taxon>
    </lineage>
</organism>
<feature type="region of interest" description="Disordered" evidence="9">
    <location>
        <begin position="600"/>
        <end position="623"/>
    </location>
</feature>
<dbReference type="Proteomes" id="UP000774617">
    <property type="component" value="Unassembled WGS sequence"/>
</dbReference>
<dbReference type="Gene3D" id="1.10.287.70">
    <property type="match status" value="2"/>
</dbReference>
<evidence type="ECO:0000256" key="3">
    <source>
        <dbReference type="ARBA" id="ARBA00022692"/>
    </source>
</evidence>
<evidence type="ECO:0000256" key="10">
    <source>
        <dbReference type="SAM" id="Phobius"/>
    </source>
</evidence>
<feature type="transmembrane region" description="Helical" evidence="10">
    <location>
        <begin position="146"/>
        <end position="167"/>
    </location>
</feature>
<feature type="compositionally biased region" description="Basic and acidic residues" evidence="9">
    <location>
        <begin position="780"/>
        <end position="796"/>
    </location>
</feature>
<dbReference type="SUPFAM" id="SSF81324">
    <property type="entry name" value="Voltage-gated potassium channels"/>
    <property type="match status" value="2"/>
</dbReference>
<evidence type="ECO:0000256" key="5">
    <source>
        <dbReference type="ARBA" id="ARBA00023065"/>
    </source>
</evidence>
<dbReference type="Pfam" id="PF07885">
    <property type="entry name" value="Ion_trans_2"/>
    <property type="match status" value="2"/>
</dbReference>
<feature type="transmembrane region" description="Helical" evidence="10">
    <location>
        <begin position="528"/>
        <end position="546"/>
    </location>
</feature>
<feature type="region of interest" description="Disordered" evidence="9">
    <location>
        <begin position="753"/>
        <end position="796"/>
    </location>
</feature>
<proteinExistence type="inferred from homology"/>
<keyword evidence="3 8" id="KW-0812">Transmembrane</keyword>
<feature type="compositionally biased region" description="Polar residues" evidence="9">
    <location>
        <begin position="1"/>
        <end position="12"/>
    </location>
</feature>
<dbReference type="InterPro" id="IPR013099">
    <property type="entry name" value="K_chnl_dom"/>
</dbReference>
<evidence type="ECO:0000256" key="8">
    <source>
        <dbReference type="RuleBase" id="RU003857"/>
    </source>
</evidence>
<feature type="region of interest" description="Disordered" evidence="9">
    <location>
        <begin position="1"/>
        <end position="70"/>
    </location>
</feature>
<keyword evidence="7 8" id="KW-0407">Ion channel</keyword>
<dbReference type="EMBL" id="JAGTJR010000011">
    <property type="protein sequence ID" value="KAH7052012.1"/>
    <property type="molecule type" value="Genomic_DNA"/>
</dbReference>
<feature type="transmembrane region" description="Helical" evidence="10">
    <location>
        <begin position="216"/>
        <end position="239"/>
    </location>
</feature>
<evidence type="ECO:0000256" key="7">
    <source>
        <dbReference type="ARBA" id="ARBA00023303"/>
    </source>
</evidence>
<dbReference type="PRINTS" id="PR01333">
    <property type="entry name" value="2POREKCHANEL"/>
</dbReference>
<name>A0ABQ8GEZ6_9PEZI</name>
<feature type="transmembrane region" description="Helical" evidence="10">
    <location>
        <begin position="321"/>
        <end position="340"/>
    </location>
</feature>
<keyword evidence="5 8" id="KW-0406">Ion transport</keyword>
<reference evidence="12 13" key="1">
    <citation type="journal article" date="2021" name="Nat. Commun.">
        <title>Genetic determinants of endophytism in the Arabidopsis root mycobiome.</title>
        <authorList>
            <person name="Mesny F."/>
            <person name="Miyauchi S."/>
            <person name="Thiergart T."/>
            <person name="Pickel B."/>
            <person name="Atanasova L."/>
            <person name="Karlsson M."/>
            <person name="Huettel B."/>
            <person name="Barry K.W."/>
            <person name="Haridas S."/>
            <person name="Chen C."/>
            <person name="Bauer D."/>
            <person name="Andreopoulos W."/>
            <person name="Pangilinan J."/>
            <person name="LaButti K."/>
            <person name="Riley R."/>
            <person name="Lipzen A."/>
            <person name="Clum A."/>
            <person name="Drula E."/>
            <person name="Henrissat B."/>
            <person name="Kohler A."/>
            <person name="Grigoriev I.V."/>
            <person name="Martin F.M."/>
            <person name="Hacquard S."/>
        </authorList>
    </citation>
    <scope>NUCLEOTIDE SEQUENCE [LARGE SCALE GENOMIC DNA]</scope>
    <source>
        <strain evidence="12 13">MPI-SDFR-AT-0080</strain>
    </source>
</reference>
<comment type="caution">
    <text evidence="12">The sequence shown here is derived from an EMBL/GenBank/DDBJ whole genome shotgun (WGS) entry which is preliminary data.</text>
</comment>
<evidence type="ECO:0000256" key="4">
    <source>
        <dbReference type="ARBA" id="ARBA00022989"/>
    </source>
</evidence>
<gene>
    <name evidence="12" type="ORF">B0J12DRAFT_60978</name>
</gene>
<feature type="compositionally biased region" description="Basic residues" evidence="9">
    <location>
        <begin position="411"/>
        <end position="425"/>
    </location>
</feature>
<protein>
    <submittedName>
        <fullName evidence="12">Potassium channel-like protein</fullName>
    </submittedName>
</protein>
<feature type="domain" description="Potassium channel" evidence="11">
    <location>
        <begin position="479"/>
        <end position="552"/>
    </location>
</feature>
<sequence length="796" mass="89254">MASANPSSTTASLPEKPESAGSASTQPPPPQHIAVAEPIIPLSERLEQRAAAERTRQGMKKKKKKKKRRKWSWRSLGRFWERKREDGSKNDWWFASTAIPLLAATLGPLANVLSIAALVTYWRMELVVDGEVVPELDGVPFKDPRWAFWINAASLICGFVGNFFLLMNFTQKVRYIVSLPTTIIMWYVATGLLTADLACMEIYVPPERPNQTYTQGYWYGVMAAVLYCVCSMILMINMVGYWRGHYLQKFTLTDSQRTLILQTMMFFVWLAGGGGVFSRIEQQHGQDEWTFANALYFCDVTILTVGFGDIVPSNDITRGLVFPYSVGGIIMLGLVVSSIYKFTTDLGQEKVVRKHIDKMRSRTLSRTVSSSFELRQRAAEKKHIPGASGQRPSISAPFNPIDRAAATRIPTHGHRAQKKKKKKSPHVIPSALNQLRRSRRLLLLREERDRFAAMRAIQHSTARFKRWYALTLSILAFGILWCVGAVVFWRAEQATQSLTYFQSLYFCYISLLTIGYGDLAPKSNAGRAFFVVWSLVAVPTMTILISDMGDTVISGFKNATSRLADVTVLPREGVWKGLLERQPRLLGLLQREAARRRVRRGIPLGPPAELEEGEGDAGTEDDADVDAADADASRSLASIAAEAGPEEEDDGVLARRLAKAIRRVAKDLKEDVDRVRPKRYSYEEWVEFTRLIRFTAESREDDEEEEEVEEETEGLVEWDWIGENSPMMAGMSEAEFVLDRLCESLGRYLRRTAGKEGEAGEDAGSEDNVEDVEGGDDEVEGKRAGGEVADKAREDG</sequence>
<evidence type="ECO:0000256" key="6">
    <source>
        <dbReference type="ARBA" id="ARBA00023136"/>
    </source>
</evidence>
<evidence type="ECO:0000256" key="1">
    <source>
        <dbReference type="ARBA" id="ARBA00004141"/>
    </source>
</evidence>
<accession>A0ABQ8GEZ6</accession>
<evidence type="ECO:0000256" key="2">
    <source>
        <dbReference type="ARBA" id="ARBA00022448"/>
    </source>
</evidence>
<evidence type="ECO:0000313" key="12">
    <source>
        <dbReference type="EMBL" id="KAH7052012.1"/>
    </source>
</evidence>
<keyword evidence="2 8" id="KW-0813">Transport</keyword>
<evidence type="ECO:0000256" key="9">
    <source>
        <dbReference type="SAM" id="MobiDB-lite"/>
    </source>
</evidence>
<dbReference type="PANTHER" id="PTHR11003:SF342">
    <property type="entry name" value="OUTWARD-RECTIFIER POTASSIUM CHANNEL TOK1"/>
    <property type="match status" value="1"/>
</dbReference>
<feature type="region of interest" description="Disordered" evidence="9">
    <location>
        <begin position="407"/>
        <end position="427"/>
    </location>
</feature>
<evidence type="ECO:0000313" key="13">
    <source>
        <dbReference type="Proteomes" id="UP000774617"/>
    </source>
</evidence>
<feature type="compositionally biased region" description="Basic and acidic residues" evidence="9">
    <location>
        <begin position="44"/>
        <end position="56"/>
    </location>
</feature>
<feature type="compositionally biased region" description="Basic residues" evidence="9">
    <location>
        <begin position="57"/>
        <end position="70"/>
    </location>
</feature>
<feature type="domain" description="Potassium channel" evidence="11">
    <location>
        <begin position="265"/>
        <end position="343"/>
    </location>
</feature>
<feature type="transmembrane region" description="Helical" evidence="10">
    <location>
        <begin position="497"/>
        <end position="516"/>
    </location>
</feature>
<comment type="similarity">
    <text evidence="8">Belongs to the two pore domain potassium channel (TC 1.A.1.8) family.</text>
</comment>
<feature type="transmembrane region" description="Helical" evidence="10">
    <location>
        <begin position="92"/>
        <end position="122"/>
    </location>
</feature>
<evidence type="ECO:0000259" key="11">
    <source>
        <dbReference type="Pfam" id="PF07885"/>
    </source>
</evidence>
<keyword evidence="4 10" id="KW-1133">Transmembrane helix</keyword>
<feature type="transmembrane region" description="Helical" evidence="10">
    <location>
        <begin position="467"/>
        <end position="491"/>
    </location>
</feature>
<feature type="transmembrane region" description="Helical" evidence="10">
    <location>
        <begin position="179"/>
        <end position="204"/>
    </location>
</feature>
<keyword evidence="13" id="KW-1185">Reference proteome</keyword>
<comment type="subcellular location">
    <subcellularLocation>
        <location evidence="1">Membrane</location>
        <topology evidence="1">Multi-pass membrane protein</topology>
    </subcellularLocation>
</comment>
<feature type="compositionally biased region" description="Acidic residues" evidence="9">
    <location>
        <begin position="609"/>
        <end position="623"/>
    </location>
</feature>
<dbReference type="PANTHER" id="PTHR11003">
    <property type="entry name" value="POTASSIUM CHANNEL, SUBFAMILY K"/>
    <property type="match status" value="1"/>
</dbReference>
<feature type="transmembrane region" description="Helical" evidence="10">
    <location>
        <begin position="259"/>
        <end position="280"/>
    </location>
</feature>
<feature type="compositionally biased region" description="Acidic residues" evidence="9">
    <location>
        <begin position="759"/>
        <end position="779"/>
    </location>
</feature>